<proteinExistence type="predicted"/>
<dbReference type="AlphaFoldDB" id="A0AA37N7U3"/>
<dbReference type="Proteomes" id="UP001055048">
    <property type="component" value="Unassembled WGS sequence"/>
</dbReference>
<name>A0AA37N7U3_BACUN</name>
<protein>
    <submittedName>
        <fullName evidence="1">Uncharacterized protein</fullName>
    </submittedName>
</protein>
<sequence>MFNQKTRIMIQTERDMQLVESQPLTVKNAHRVAMIHKKGSTEPPVPFHFRKKHLGMASFVHFSGKPEDEKELRPADFKDWEVTEFKYPGYLEDLWEAACNAYRWSSFDPDIRGESDIMIYEKEIHDDLKRIPAERHEEYITAYKQKFAAQLSALARCASPMVTGRSGFNVYKHEKANRTYQNRYEELRSWRDRFLKAVERTKEEKLPEKEKQEKAWLSLKRDIESSADTIHELDTGKCRGYNRALFVSSILNKVSTYAGHGEVEIVQKAVEFISEYNTRVKKPIITPRNKFFTLPETAREIREKLNIVKGQENRELAFEGGTLIWNYGKNRLQILFDRIPEDDKRKELKTSGFRWSPKNKAWQRQLTPHALSAAKRVLNLQTLQP</sequence>
<dbReference type="EMBL" id="BQNL01000001">
    <property type="protein sequence ID" value="GKH13626.1"/>
    <property type="molecule type" value="Genomic_DNA"/>
</dbReference>
<reference evidence="1" key="1">
    <citation type="submission" date="2022-01" db="EMBL/GenBank/DDBJ databases">
        <title>Novel bile acid biosynthetic pathways are enriched in the microbiome of centenarians.</title>
        <authorList>
            <person name="Sato Y."/>
            <person name="Atarashi K."/>
            <person name="Plichta R.D."/>
            <person name="Arai Y."/>
            <person name="Sasajima S."/>
            <person name="Kearney M.S."/>
            <person name="Suda W."/>
            <person name="Takeshita K."/>
            <person name="Sasaki T."/>
            <person name="Okamoto S."/>
            <person name="Skelly N.A."/>
            <person name="Okamura Y."/>
            <person name="Vlamakis H."/>
            <person name="Li Y."/>
            <person name="Tanoue T."/>
            <person name="Takei H."/>
            <person name="Nittono H."/>
            <person name="Narushima S."/>
            <person name="Irie J."/>
            <person name="Itoh H."/>
            <person name="Moriya K."/>
            <person name="Sugiura Y."/>
            <person name="Suematsu M."/>
            <person name="Moritoki N."/>
            <person name="Shibata S."/>
            <person name="Littman R.D."/>
            <person name="Fischbach A.M."/>
            <person name="Uwamino Y."/>
            <person name="Inoue T."/>
            <person name="Honda A."/>
            <person name="Hattori M."/>
            <person name="Murai T."/>
            <person name="Xavier J.R."/>
            <person name="Hirose N."/>
            <person name="Honda K."/>
        </authorList>
    </citation>
    <scope>NUCLEOTIDE SEQUENCE</scope>
    <source>
        <strain evidence="1">CE91-St12</strain>
    </source>
</reference>
<accession>A0AA37N7U3</accession>
<comment type="caution">
    <text evidence="1">The sequence shown here is derived from an EMBL/GenBank/DDBJ whole genome shotgun (WGS) entry which is preliminary data.</text>
</comment>
<evidence type="ECO:0000313" key="1">
    <source>
        <dbReference type="EMBL" id="GKH13626.1"/>
    </source>
</evidence>
<gene>
    <name evidence="1" type="ORF">CE91St12_18360</name>
</gene>
<evidence type="ECO:0000313" key="2">
    <source>
        <dbReference type="Proteomes" id="UP001055048"/>
    </source>
</evidence>
<organism evidence="1 2">
    <name type="scientific">Bacteroides uniformis</name>
    <dbReference type="NCBI Taxonomy" id="820"/>
    <lineage>
        <taxon>Bacteria</taxon>
        <taxon>Pseudomonadati</taxon>
        <taxon>Bacteroidota</taxon>
        <taxon>Bacteroidia</taxon>
        <taxon>Bacteroidales</taxon>
        <taxon>Bacteroidaceae</taxon>
        <taxon>Bacteroides</taxon>
    </lineage>
</organism>